<sequence>MRYPSLKGKFPKCVSSTKKRYEEIGTVYDRNRSERLEKTIDQAIKNSSLILMLRLKGRPTTCHFSGLDTFFFTHKSKSNILSDNEDGIRKRSRISK</sequence>
<evidence type="ECO:0000313" key="2">
    <source>
        <dbReference type="Proteomes" id="UP000276133"/>
    </source>
</evidence>
<proteinExistence type="predicted"/>
<dbReference type="EMBL" id="REGN01000698">
    <property type="protein sequence ID" value="RNA39896.1"/>
    <property type="molecule type" value="Genomic_DNA"/>
</dbReference>
<protein>
    <submittedName>
        <fullName evidence="1">Uncharacterized protein</fullName>
    </submittedName>
</protein>
<organism evidence="1 2">
    <name type="scientific">Brachionus plicatilis</name>
    <name type="common">Marine rotifer</name>
    <name type="synonym">Brachionus muelleri</name>
    <dbReference type="NCBI Taxonomy" id="10195"/>
    <lineage>
        <taxon>Eukaryota</taxon>
        <taxon>Metazoa</taxon>
        <taxon>Spiralia</taxon>
        <taxon>Gnathifera</taxon>
        <taxon>Rotifera</taxon>
        <taxon>Eurotatoria</taxon>
        <taxon>Monogononta</taxon>
        <taxon>Pseudotrocha</taxon>
        <taxon>Ploima</taxon>
        <taxon>Brachionidae</taxon>
        <taxon>Brachionus</taxon>
    </lineage>
</organism>
<accession>A0A3M7SVV9</accession>
<name>A0A3M7SVV9_BRAPC</name>
<evidence type="ECO:0000313" key="1">
    <source>
        <dbReference type="EMBL" id="RNA39896.1"/>
    </source>
</evidence>
<gene>
    <name evidence="1" type="ORF">BpHYR1_012502</name>
</gene>
<comment type="caution">
    <text evidence="1">The sequence shown here is derived from an EMBL/GenBank/DDBJ whole genome shotgun (WGS) entry which is preliminary data.</text>
</comment>
<dbReference type="Proteomes" id="UP000276133">
    <property type="component" value="Unassembled WGS sequence"/>
</dbReference>
<dbReference type="AlphaFoldDB" id="A0A3M7SVV9"/>
<keyword evidence="2" id="KW-1185">Reference proteome</keyword>
<reference evidence="1 2" key="1">
    <citation type="journal article" date="2018" name="Sci. Rep.">
        <title>Genomic signatures of local adaptation to the degree of environmental predictability in rotifers.</title>
        <authorList>
            <person name="Franch-Gras L."/>
            <person name="Hahn C."/>
            <person name="Garcia-Roger E.M."/>
            <person name="Carmona M.J."/>
            <person name="Serra M."/>
            <person name="Gomez A."/>
        </authorList>
    </citation>
    <scope>NUCLEOTIDE SEQUENCE [LARGE SCALE GENOMIC DNA]</scope>
    <source>
        <strain evidence="1">HYR1</strain>
    </source>
</reference>